<dbReference type="Proteomes" id="UP000289152">
    <property type="component" value="Unassembled WGS sequence"/>
</dbReference>
<sequence>MTKPSPSTLRSHPTAEPPSPSRERGKCKCCKQKPYGSYGTVPYGGRVGLVLGALWEISDSREQTSPPDSPSKTTPKVEYPTSPDPRRNRMEVTQPPMEMTNLTSPQRAKVAVHPTNGYACR</sequence>
<name>A0A4Q1BP77_TREME</name>
<comment type="caution">
    <text evidence="2">The sequence shown here is derived from an EMBL/GenBank/DDBJ whole genome shotgun (WGS) entry which is preliminary data.</text>
</comment>
<dbReference type="EMBL" id="SDIL01000030">
    <property type="protein sequence ID" value="RXK39572.1"/>
    <property type="molecule type" value="Genomic_DNA"/>
</dbReference>
<dbReference type="VEuPathDB" id="FungiDB:TREMEDRAFT_62380"/>
<evidence type="ECO:0000313" key="3">
    <source>
        <dbReference type="Proteomes" id="UP000289152"/>
    </source>
</evidence>
<feature type="compositionally biased region" description="Polar residues" evidence="1">
    <location>
        <begin position="1"/>
        <end position="11"/>
    </location>
</feature>
<organism evidence="2 3">
    <name type="scientific">Tremella mesenterica</name>
    <name type="common">Jelly fungus</name>
    <dbReference type="NCBI Taxonomy" id="5217"/>
    <lineage>
        <taxon>Eukaryota</taxon>
        <taxon>Fungi</taxon>
        <taxon>Dikarya</taxon>
        <taxon>Basidiomycota</taxon>
        <taxon>Agaricomycotina</taxon>
        <taxon>Tremellomycetes</taxon>
        <taxon>Tremellales</taxon>
        <taxon>Tremellaceae</taxon>
        <taxon>Tremella</taxon>
    </lineage>
</organism>
<gene>
    <name evidence="2" type="ORF">M231_03242</name>
</gene>
<feature type="region of interest" description="Disordered" evidence="1">
    <location>
        <begin position="1"/>
        <end position="29"/>
    </location>
</feature>
<reference evidence="2 3" key="1">
    <citation type="submission" date="2016-06" db="EMBL/GenBank/DDBJ databases">
        <title>Evolution of pathogenesis and genome organization in the Tremellales.</title>
        <authorList>
            <person name="Cuomo C."/>
            <person name="Litvintseva A."/>
            <person name="Heitman J."/>
            <person name="Chen Y."/>
            <person name="Sun S."/>
            <person name="Springer D."/>
            <person name="Dromer F."/>
            <person name="Young S."/>
            <person name="Zeng Q."/>
            <person name="Chapman S."/>
            <person name="Gujja S."/>
            <person name="Saif S."/>
            <person name="Birren B."/>
        </authorList>
    </citation>
    <scope>NUCLEOTIDE SEQUENCE [LARGE SCALE GENOMIC DNA]</scope>
    <source>
        <strain evidence="2 3">ATCC 28783</strain>
    </source>
</reference>
<keyword evidence="3" id="KW-1185">Reference proteome</keyword>
<dbReference type="InParanoid" id="A0A4Q1BP77"/>
<dbReference type="AlphaFoldDB" id="A0A4Q1BP77"/>
<evidence type="ECO:0000313" key="2">
    <source>
        <dbReference type="EMBL" id="RXK39572.1"/>
    </source>
</evidence>
<proteinExistence type="predicted"/>
<protein>
    <submittedName>
        <fullName evidence="2">Uncharacterized protein</fullName>
    </submittedName>
</protein>
<accession>A0A4Q1BP77</accession>
<evidence type="ECO:0000256" key="1">
    <source>
        <dbReference type="SAM" id="MobiDB-lite"/>
    </source>
</evidence>
<feature type="compositionally biased region" description="Low complexity" evidence="1">
    <location>
        <begin position="64"/>
        <end position="76"/>
    </location>
</feature>
<feature type="region of interest" description="Disordered" evidence="1">
    <location>
        <begin position="59"/>
        <end position="121"/>
    </location>
</feature>